<keyword evidence="5" id="KW-0998">Cell outer membrane</keyword>
<sequence length="528" mass="61227">MKKILSHTSIFLLLIAVILCFNNCTKKLTEKVYSENTPGNFYQTANQVVAAYVLPYSFLQTHIYQVHFQVTEFTTDEACVPVLFGYIDQEGQWIRLHKHTWAAQDAWILAEWQNMFQAIGYCNNFIDNIQNVDVSTMSLPVSKEQMIAEARMVRALHYYWAWSDFGNIPIVEHVGGANPTNNTAADVFKFIEKEIKESIPALSEKGDDNWYGHFTKTAAYALLAKLYLNAQSVTGEDHYQDCLDACNYIISSNKYELDAHWNDPFRVHNENSNENIYVVPFDANNAQNFNFIEQNIHENIINARYSEDHSVWYGWRKISTEASFYNLYSKKDARINQWIVGPQTYVDENGDTQPIYNWSDEEMVITPEIGDLMDANDNEGVMNIKYEIEQNFGNYGVNGFVNMNNDMVVFRYADILYMKAECLMRLNGGAATQEAVDLVNQVRKRNFSASDFDKEKYTTASLTLDELLNERGREFAYEMFRREDLIRFGKFQDAWWAKEQDPDKHYELFPIPFTVITANPALQQNQGY</sequence>
<evidence type="ECO:0000256" key="5">
    <source>
        <dbReference type="ARBA" id="ARBA00023237"/>
    </source>
</evidence>
<dbReference type="EMBL" id="SZQL01000008">
    <property type="protein sequence ID" value="TKK68216.1"/>
    <property type="molecule type" value="Genomic_DNA"/>
</dbReference>
<comment type="similarity">
    <text evidence="2">Belongs to the SusD family.</text>
</comment>
<evidence type="ECO:0000256" key="2">
    <source>
        <dbReference type="ARBA" id="ARBA00006275"/>
    </source>
</evidence>
<feature type="domain" description="RagB/SusD" evidence="6">
    <location>
        <begin position="252"/>
        <end position="528"/>
    </location>
</feature>
<evidence type="ECO:0000313" key="8">
    <source>
        <dbReference type="EMBL" id="TKK68216.1"/>
    </source>
</evidence>
<evidence type="ECO:0000259" key="6">
    <source>
        <dbReference type="Pfam" id="PF07980"/>
    </source>
</evidence>
<dbReference type="OrthoDB" id="9783641at2"/>
<keyword evidence="3" id="KW-0732">Signal</keyword>
<comment type="subcellular location">
    <subcellularLocation>
        <location evidence="1">Cell outer membrane</location>
    </subcellularLocation>
</comment>
<evidence type="ECO:0000313" key="9">
    <source>
        <dbReference type="Proteomes" id="UP000305848"/>
    </source>
</evidence>
<evidence type="ECO:0000256" key="4">
    <source>
        <dbReference type="ARBA" id="ARBA00023136"/>
    </source>
</evidence>
<dbReference type="Gene3D" id="1.25.40.10">
    <property type="entry name" value="Tetratricopeptide repeat domain"/>
    <property type="match status" value="1"/>
</dbReference>
<dbReference type="InterPro" id="IPR033985">
    <property type="entry name" value="SusD-like_N"/>
</dbReference>
<dbReference type="SUPFAM" id="SSF48452">
    <property type="entry name" value="TPR-like"/>
    <property type="match status" value="1"/>
</dbReference>
<dbReference type="RefSeq" id="WP_137261896.1">
    <property type="nucleotide sequence ID" value="NZ_SZQL01000008.1"/>
</dbReference>
<dbReference type="Pfam" id="PF14322">
    <property type="entry name" value="SusD-like_3"/>
    <property type="match status" value="1"/>
</dbReference>
<dbReference type="Gene3D" id="1.25.40.390">
    <property type="match status" value="1"/>
</dbReference>
<evidence type="ECO:0000256" key="3">
    <source>
        <dbReference type="ARBA" id="ARBA00022729"/>
    </source>
</evidence>
<dbReference type="Pfam" id="PF07980">
    <property type="entry name" value="SusD_RagB"/>
    <property type="match status" value="1"/>
</dbReference>
<reference evidence="8 9" key="1">
    <citation type="submission" date="2019-05" db="EMBL/GenBank/DDBJ databases">
        <title>Panacibacter sp. strain 17mud1-8 Genome sequencing and assembly.</title>
        <authorList>
            <person name="Chhetri G."/>
        </authorList>
    </citation>
    <scope>NUCLEOTIDE SEQUENCE [LARGE SCALE GENOMIC DNA]</scope>
    <source>
        <strain evidence="8 9">17mud1-8</strain>
    </source>
</reference>
<dbReference type="Proteomes" id="UP000305848">
    <property type="component" value="Unassembled WGS sequence"/>
</dbReference>
<proteinExistence type="inferred from homology"/>
<gene>
    <name evidence="8" type="ORF">FC093_11305</name>
</gene>
<dbReference type="AlphaFoldDB" id="A0A4U3L3Q8"/>
<protein>
    <submittedName>
        <fullName evidence="8">RagB/SusD family nutrient uptake outer membrane protein</fullName>
    </submittedName>
</protein>
<evidence type="ECO:0000256" key="1">
    <source>
        <dbReference type="ARBA" id="ARBA00004442"/>
    </source>
</evidence>
<dbReference type="InterPro" id="IPR012944">
    <property type="entry name" value="SusD_RagB_dom"/>
</dbReference>
<evidence type="ECO:0000259" key="7">
    <source>
        <dbReference type="Pfam" id="PF14322"/>
    </source>
</evidence>
<keyword evidence="4" id="KW-0472">Membrane</keyword>
<feature type="domain" description="SusD-like N-terminal" evidence="7">
    <location>
        <begin position="88"/>
        <end position="228"/>
    </location>
</feature>
<dbReference type="InterPro" id="IPR011990">
    <property type="entry name" value="TPR-like_helical_dom_sf"/>
</dbReference>
<organism evidence="8 9">
    <name type="scientific">Ilyomonas limi</name>
    <dbReference type="NCBI Taxonomy" id="2575867"/>
    <lineage>
        <taxon>Bacteria</taxon>
        <taxon>Pseudomonadati</taxon>
        <taxon>Bacteroidota</taxon>
        <taxon>Chitinophagia</taxon>
        <taxon>Chitinophagales</taxon>
        <taxon>Chitinophagaceae</taxon>
        <taxon>Ilyomonas</taxon>
    </lineage>
</organism>
<accession>A0A4U3L3Q8</accession>
<dbReference type="GO" id="GO:0009279">
    <property type="term" value="C:cell outer membrane"/>
    <property type="evidence" value="ECO:0007669"/>
    <property type="project" value="UniProtKB-SubCell"/>
</dbReference>
<name>A0A4U3L3Q8_9BACT</name>
<comment type="caution">
    <text evidence="8">The sequence shown here is derived from an EMBL/GenBank/DDBJ whole genome shotgun (WGS) entry which is preliminary data.</text>
</comment>
<keyword evidence="9" id="KW-1185">Reference proteome</keyword>
<dbReference type="Gene3D" id="1.10.3780.10">
    <property type="entry name" value="SusD-like"/>
    <property type="match status" value="1"/>
</dbReference>